<keyword evidence="4 6" id="KW-1133">Transmembrane helix</keyword>
<name>A0A1I5UX93_9LACT</name>
<feature type="transmembrane region" description="Helical" evidence="6">
    <location>
        <begin position="9"/>
        <end position="29"/>
    </location>
</feature>
<feature type="domain" description="GtrA/DPMS transmembrane" evidence="7">
    <location>
        <begin position="11"/>
        <end position="128"/>
    </location>
</feature>
<evidence type="ECO:0000256" key="2">
    <source>
        <dbReference type="ARBA" id="ARBA00009399"/>
    </source>
</evidence>
<comment type="similarity">
    <text evidence="2">Belongs to the GtrA family.</text>
</comment>
<dbReference type="GO" id="GO:0005886">
    <property type="term" value="C:plasma membrane"/>
    <property type="evidence" value="ECO:0007669"/>
    <property type="project" value="TreeGrafter"/>
</dbReference>
<dbReference type="Pfam" id="PF04138">
    <property type="entry name" value="GtrA_DPMS_TM"/>
    <property type="match status" value="1"/>
</dbReference>
<dbReference type="EMBL" id="FOXW01000001">
    <property type="protein sequence ID" value="SFP99822.1"/>
    <property type="molecule type" value="Genomic_DNA"/>
</dbReference>
<evidence type="ECO:0000256" key="6">
    <source>
        <dbReference type="SAM" id="Phobius"/>
    </source>
</evidence>
<dbReference type="InterPro" id="IPR051401">
    <property type="entry name" value="GtrA_CellWall_Glycosyl"/>
</dbReference>
<dbReference type="AlphaFoldDB" id="A0A1I5UX93"/>
<evidence type="ECO:0000313" key="9">
    <source>
        <dbReference type="Proteomes" id="UP000199136"/>
    </source>
</evidence>
<evidence type="ECO:0000256" key="4">
    <source>
        <dbReference type="ARBA" id="ARBA00022989"/>
    </source>
</evidence>
<gene>
    <name evidence="8" type="ORF">SAMN04488506_0239</name>
</gene>
<proteinExistence type="inferred from homology"/>
<dbReference type="PANTHER" id="PTHR38459">
    <property type="entry name" value="PROPHAGE BACTOPRENOL-LINKED GLUCOSE TRANSLOCASE HOMOLOG"/>
    <property type="match status" value="1"/>
</dbReference>
<accession>A0A1I5UX93</accession>
<protein>
    <submittedName>
        <fullName evidence="8">Putative flippase GtrA (Transmembrane translocase of bactoprenol-linked glucose)</fullName>
    </submittedName>
</protein>
<dbReference type="STRING" id="82801.SAMN04488506_0239"/>
<sequence length="130" mass="15211">MYVKYEEAIIYLVFGVLTTVVNIVSFYLLDTVLGVQYLIANLVSIIVSILFAFFTNKKYVFKSKSESFQSWMKEFILFCSFRALSGVFDMLSMWILVDFLTLDTNIAKIATQFIVVVLNYFFSKFFVFKR</sequence>
<dbReference type="InterPro" id="IPR007267">
    <property type="entry name" value="GtrA_DPMS_TM"/>
</dbReference>
<evidence type="ECO:0000256" key="5">
    <source>
        <dbReference type="ARBA" id="ARBA00023136"/>
    </source>
</evidence>
<evidence type="ECO:0000259" key="7">
    <source>
        <dbReference type="Pfam" id="PF04138"/>
    </source>
</evidence>
<feature type="transmembrane region" description="Helical" evidence="6">
    <location>
        <begin position="35"/>
        <end position="54"/>
    </location>
</feature>
<dbReference type="GO" id="GO:0000271">
    <property type="term" value="P:polysaccharide biosynthetic process"/>
    <property type="evidence" value="ECO:0007669"/>
    <property type="project" value="InterPro"/>
</dbReference>
<reference evidence="8 9" key="1">
    <citation type="submission" date="2016-10" db="EMBL/GenBank/DDBJ databases">
        <authorList>
            <person name="de Groot N.N."/>
        </authorList>
    </citation>
    <scope>NUCLEOTIDE SEQUENCE [LARGE SCALE GENOMIC DNA]</scope>
    <source>
        <strain evidence="8 9">DSM 20581</strain>
    </source>
</reference>
<comment type="subcellular location">
    <subcellularLocation>
        <location evidence="1">Membrane</location>
        <topology evidence="1">Multi-pass membrane protein</topology>
    </subcellularLocation>
</comment>
<evidence type="ECO:0000256" key="1">
    <source>
        <dbReference type="ARBA" id="ARBA00004141"/>
    </source>
</evidence>
<keyword evidence="9" id="KW-1185">Reference proteome</keyword>
<evidence type="ECO:0000256" key="3">
    <source>
        <dbReference type="ARBA" id="ARBA00022692"/>
    </source>
</evidence>
<evidence type="ECO:0000313" key="8">
    <source>
        <dbReference type="EMBL" id="SFP99822.1"/>
    </source>
</evidence>
<keyword evidence="5 6" id="KW-0472">Membrane</keyword>
<feature type="transmembrane region" description="Helical" evidence="6">
    <location>
        <begin position="75"/>
        <end position="97"/>
    </location>
</feature>
<dbReference type="PANTHER" id="PTHR38459:SF5">
    <property type="entry name" value="CELL WALL TEICHOIC ACID GLYCOSYLATION PROTEIN GTCA"/>
    <property type="match status" value="1"/>
</dbReference>
<feature type="transmembrane region" description="Helical" evidence="6">
    <location>
        <begin position="109"/>
        <end position="128"/>
    </location>
</feature>
<dbReference type="Proteomes" id="UP000199136">
    <property type="component" value="Unassembled WGS sequence"/>
</dbReference>
<keyword evidence="3 6" id="KW-0812">Transmembrane</keyword>
<organism evidence="8 9">
    <name type="scientific">Desemzia incerta</name>
    <dbReference type="NCBI Taxonomy" id="82801"/>
    <lineage>
        <taxon>Bacteria</taxon>
        <taxon>Bacillati</taxon>
        <taxon>Bacillota</taxon>
        <taxon>Bacilli</taxon>
        <taxon>Lactobacillales</taxon>
        <taxon>Carnobacteriaceae</taxon>
        <taxon>Desemzia</taxon>
    </lineage>
</organism>